<evidence type="ECO:0000313" key="13">
    <source>
        <dbReference type="Proteomes" id="UP000199354"/>
    </source>
</evidence>
<evidence type="ECO:0000256" key="3">
    <source>
        <dbReference type="ARBA" id="ARBA00022452"/>
    </source>
</evidence>
<organism evidence="12 13">
    <name type="scientific">Flavobacterium caeni</name>
    <dbReference type="NCBI Taxonomy" id="490189"/>
    <lineage>
        <taxon>Bacteria</taxon>
        <taxon>Pseudomonadati</taxon>
        <taxon>Bacteroidota</taxon>
        <taxon>Flavobacteriia</taxon>
        <taxon>Flavobacteriales</taxon>
        <taxon>Flavobacteriaceae</taxon>
        <taxon>Flavobacterium</taxon>
    </lineage>
</organism>
<dbReference type="Gene3D" id="2.60.40.1120">
    <property type="entry name" value="Carboxypeptidase-like, regulatory domain"/>
    <property type="match status" value="1"/>
</dbReference>
<name>A0A1G5JP45_9FLAO</name>
<keyword evidence="2 7" id="KW-0813">Transport</keyword>
<dbReference type="GO" id="GO:0009279">
    <property type="term" value="C:cell outer membrane"/>
    <property type="evidence" value="ECO:0007669"/>
    <property type="project" value="UniProtKB-SubCell"/>
</dbReference>
<feature type="chain" id="PRO_5011500260" evidence="9">
    <location>
        <begin position="21"/>
        <end position="820"/>
    </location>
</feature>
<feature type="domain" description="Outer membrane protein beta-barrel" evidence="11">
    <location>
        <begin position="380"/>
        <end position="795"/>
    </location>
</feature>
<feature type="region of interest" description="Disordered" evidence="8">
    <location>
        <begin position="800"/>
        <end position="820"/>
    </location>
</feature>
<comment type="subcellular location">
    <subcellularLocation>
        <location evidence="1 7">Cell outer membrane</location>
        <topology evidence="1 7">Multi-pass membrane protein</topology>
    </subcellularLocation>
</comment>
<evidence type="ECO:0000256" key="5">
    <source>
        <dbReference type="ARBA" id="ARBA00023136"/>
    </source>
</evidence>
<keyword evidence="13" id="KW-1185">Reference proteome</keyword>
<dbReference type="InterPro" id="IPR039426">
    <property type="entry name" value="TonB-dep_rcpt-like"/>
</dbReference>
<keyword evidence="6 7" id="KW-0998">Cell outer membrane</keyword>
<dbReference type="InterPro" id="IPR036942">
    <property type="entry name" value="Beta-barrel_TonB_sf"/>
</dbReference>
<dbReference type="Proteomes" id="UP000199354">
    <property type="component" value="Unassembled WGS sequence"/>
</dbReference>
<dbReference type="SUPFAM" id="SSF49464">
    <property type="entry name" value="Carboxypeptidase regulatory domain-like"/>
    <property type="match status" value="1"/>
</dbReference>
<dbReference type="RefSeq" id="WP_091145584.1">
    <property type="nucleotide sequence ID" value="NZ_FMVF01000015.1"/>
</dbReference>
<dbReference type="Pfam" id="PF07715">
    <property type="entry name" value="Plug"/>
    <property type="match status" value="1"/>
</dbReference>
<evidence type="ECO:0000313" key="12">
    <source>
        <dbReference type="EMBL" id="SCY90165.1"/>
    </source>
</evidence>
<dbReference type="SUPFAM" id="SSF56935">
    <property type="entry name" value="Porins"/>
    <property type="match status" value="1"/>
</dbReference>
<dbReference type="PANTHER" id="PTHR40980:SF4">
    <property type="entry name" value="TONB-DEPENDENT RECEPTOR-LIKE BETA-BARREL DOMAIN-CONTAINING PROTEIN"/>
    <property type="match status" value="1"/>
</dbReference>
<keyword evidence="12" id="KW-0675">Receptor</keyword>
<evidence type="ECO:0000256" key="6">
    <source>
        <dbReference type="ARBA" id="ARBA00023237"/>
    </source>
</evidence>
<reference evidence="12 13" key="1">
    <citation type="submission" date="2016-10" db="EMBL/GenBank/DDBJ databases">
        <authorList>
            <person name="de Groot N.N."/>
        </authorList>
    </citation>
    <scope>NUCLEOTIDE SEQUENCE [LARGE SCALE GENOMIC DNA]</scope>
    <source>
        <strain evidence="12 13">CGMCC 1.7031</strain>
    </source>
</reference>
<protein>
    <submittedName>
        <fullName evidence="12">Outer membrane receptor proteins, mostly Fe transport</fullName>
    </submittedName>
</protein>
<keyword evidence="4 7" id="KW-0812">Transmembrane</keyword>
<dbReference type="InterPro" id="IPR041700">
    <property type="entry name" value="OMP_b-brl_3"/>
</dbReference>
<evidence type="ECO:0000256" key="1">
    <source>
        <dbReference type="ARBA" id="ARBA00004571"/>
    </source>
</evidence>
<keyword evidence="9" id="KW-0732">Signal</keyword>
<evidence type="ECO:0000256" key="2">
    <source>
        <dbReference type="ARBA" id="ARBA00022448"/>
    </source>
</evidence>
<dbReference type="Pfam" id="PF13715">
    <property type="entry name" value="CarbopepD_reg_2"/>
    <property type="match status" value="1"/>
</dbReference>
<keyword evidence="5 7" id="KW-0472">Membrane</keyword>
<evidence type="ECO:0000259" key="10">
    <source>
        <dbReference type="Pfam" id="PF07715"/>
    </source>
</evidence>
<dbReference type="OrthoDB" id="8764943at2"/>
<accession>A0A1G5JP45</accession>
<evidence type="ECO:0000256" key="9">
    <source>
        <dbReference type="SAM" id="SignalP"/>
    </source>
</evidence>
<dbReference type="PANTHER" id="PTHR40980">
    <property type="entry name" value="PLUG DOMAIN-CONTAINING PROTEIN"/>
    <property type="match status" value="1"/>
</dbReference>
<gene>
    <name evidence="12" type="ORF">SAMN02927903_02812</name>
</gene>
<comment type="similarity">
    <text evidence="7">Belongs to the TonB-dependent receptor family.</text>
</comment>
<sequence>MKNASLFAFLLILSSFTTWAQDKAQTSKIKITGKVIEKTSKQPLEYATVTLTNTQNPKGIAGGITDNKGQFDVDVAPGTYNIKIEFISFKATEINNKSITQDTNLGTVALAEDATQLEDVVIRAEATTVQIKLDKKVYSVGQDLMVKGGTVSDVLDNIPSVTVDADGTVALRGNENVRILIDGRPSNAINISEALRLIPADAIEKVEVVTNPSARYDSEGGGGLLNIILKKGKNQGVNGTVIASAGNPENYGLSGNINYKTEQFNLFTTTGYNYRVNPGNSLTETQYLNPSDPNRTYIDERRNNERMSKGINSNFGLDWYLTPSITWSNSINLRKSTGQNPDFVSFDYYDQNRVHQFTDFRLNDQQDRDNNVEYATNFVKNFKKDGHKLTIDASFSKNKDNDFSVINGIEEVTFNKQTQGRNIVQLDYVLPIGEKSQFEAGYKGDFNKLVTDFEVDTLNVATGNYEVHYGFTNELEYKEQINAFYTQFGSKIKNFSWLLGLRYEDSNIDINQWSTGDYNNKKYGNFFPSAFLTYELSEQSSTSLSYSRRISRPRGRMINPFSNYSSNINIFRGNPDLDPSLTDALDLGYLKRWGNKLTLSTSAYVNITDDATQFIRRDSGLRSNGIPVIESTPVNIATETRFGFEFTLNYSPFKWWRLNGNFNFFSNQTDGEYTFIQPATDLAPSSVEVIDLDNKATSWFTRVTSKVTLPYKIDWQTNFTYNGAQKTAQGESKGIASANLGFSKDLFKEKATLALNVQDLFNSRKRINETFLEDVSNSYSEMQWRERTITLSFTYRFNKKKNEKERPQRRSEDDGGEFPG</sequence>
<evidence type="ECO:0000259" key="11">
    <source>
        <dbReference type="Pfam" id="PF14905"/>
    </source>
</evidence>
<proteinExistence type="inferred from homology"/>
<keyword evidence="3 7" id="KW-1134">Transmembrane beta strand</keyword>
<dbReference type="STRING" id="490189.SAMN02927903_02812"/>
<dbReference type="AlphaFoldDB" id="A0A1G5JP45"/>
<dbReference type="Gene3D" id="2.40.170.20">
    <property type="entry name" value="TonB-dependent receptor, beta-barrel domain"/>
    <property type="match status" value="1"/>
</dbReference>
<dbReference type="InterPro" id="IPR037066">
    <property type="entry name" value="Plug_dom_sf"/>
</dbReference>
<dbReference type="Gene3D" id="2.170.130.10">
    <property type="entry name" value="TonB-dependent receptor, plug domain"/>
    <property type="match status" value="1"/>
</dbReference>
<feature type="domain" description="TonB-dependent receptor plug" evidence="10">
    <location>
        <begin position="138"/>
        <end position="223"/>
    </location>
</feature>
<evidence type="ECO:0000256" key="7">
    <source>
        <dbReference type="PROSITE-ProRule" id="PRU01360"/>
    </source>
</evidence>
<feature type="compositionally biased region" description="Basic and acidic residues" evidence="8">
    <location>
        <begin position="800"/>
        <end position="813"/>
    </location>
</feature>
<dbReference type="InterPro" id="IPR008969">
    <property type="entry name" value="CarboxyPept-like_regulatory"/>
</dbReference>
<dbReference type="PROSITE" id="PS52016">
    <property type="entry name" value="TONB_DEPENDENT_REC_3"/>
    <property type="match status" value="1"/>
</dbReference>
<dbReference type="Pfam" id="PF14905">
    <property type="entry name" value="OMP_b-brl_3"/>
    <property type="match status" value="1"/>
</dbReference>
<evidence type="ECO:0000256" key="4">
    <source>
        <dbReference type="ARBA" id="ARBA00022692"/>
    </source>
</evidence>
<feature type="signal peptide" evidence="9">
    <location>
        <begin position="1"/>
        <end position="20"/>
    </location>
</feature>
<evidence type="ECO:0000256" key="8">
    <source>
        <dbReference type="SAM" id="MobiDB-lite"/>
    </source>
</evidence>
<dbReference type="InterPro" id="IPR012910">
    <property type="entry name" value="Plug_dom"/>
</dbReference>
<dbReference type="EMBL" id="FMVF01000015">
    <property type="protein sequence ID" value="SCY90165.1"/>
    <property type="molecule type" value="Genomic_DNA"/>
</dbReference>